<feature type="region of interest" description="Disordered" evidence="5">
    <location>
        <begin position="1"/>
        <end position="193"/>
    </location>
</feature>
<dbReference type="Pfam" id="PF22600">
    <property type="entry name" value="MTPAP-like_central"/>
    <property type="match status" value="1"/>
</dbReference>
<evidence type="ECO:0000256" key="5">
    <source>
        <dbReference type="SAM" id="MobiDB-lite"/>
    </source>
</evidence>
<name>A0A8H7KIV1_AGABI</name>
<feature type="domain" description="Poly(A) RNA polymerase mitochondrial-like central palm" evidence="7">
    <location>
        <begin position="235"/>
        <end position="368"/>
    </location>
</feature>
<feature type="compositionally biased region" description="Basic and acidic residues" evidence="5">
    <location>
        <begin position="143"/>
        <end position="179"/>
    </location>
</feature>
<dbReference type="InterPro" id="IPR002058">
    <property type="entry name" value="PAP_assoc"/>
</dbReference>
<feature type="compositionally biased region" description="Low complexity" evidence="5">
    <location>
        <begin position="75"/>
        <end position="91"/>
    </location>
</feature>
<feature type="compositionally biased region" description="Basic and acidic residues" evidence="5">
    <location>
        <begin position="699"/>
        <end position="710"/>
    </location>
</feature>
<evidence type="ECO:0000256" key="2">
    <source>
        <dbReference type="ARBA" id="ARBA00012388"/>
    </source>
</evidence>
<comment type="similarity">
    <text evidence="1">Belongs to the DNA polymerase type-B-like family.</text>
</comment>
<proteinExistence type="inferred from homology"/>
<dbReference type="SUPFAM" id="SSF81631">
    <property type="entry name" value="PAP/OAS1 substrate-binding domain"/>
    <property type="match status" value="1"/>
</dbReference>
<dbReference type="EC" id="2.7.7.19" evidence="2"/>
<dbReference type="Pfam" id="PF03828">
    <property type="entry name" value="PAP_assoc"/>
    <property type="match status" value="1"/>
</dbReference>
<gene>
    <name evidence="8" type="ORF">Agabi119p4_3330</name>
</gene>
<dbReference type="InterPro" id="IPR054708">
    <property type="entry name" value="MTPAP-like_central"/>
</dbReference>
<feature type="compositionally biased region" description="Basic and acidic residues" evidence="5">
    <location>
        <begin position="679"/>
        <end position="688"/>
    </location>
</feature>
<evidence type="ECO:0000256" key="4">
    <source>
        <dbReference type="ARBA" id="ARBA00022842"/>
    </source>
</evidence>
<dbReference type="GO" id="GO:0010605">
    <property type="term" value="P:negative regulation of macromolecule metabolic process"/>
    <property type="evidence" value="ECO:0007669"/>
    <property type="project" value="UniProtKB-ARBA"/>
</dbReference>
<dbReference type="GO" id="GO:0005730">
    <property type="term" value="C:nucleolus"/>
    <property type="evidence" value="ECO:0007669"/>
    <property type="project" value="TreeGrafter"/>
</dbReference>
<dbReference type="PANTHER" id="PTHR23092:SF15">
    <property type="entry name" value="INACTIVE NON-CANONICAL POLY(A) RNA POLYMERASE PROTEIN TRF4-2-RELATED"/>
    <property type="match status" value="1"/>
</dbReference>
<dbReference type="GO" id="GO:0031123">
    <property type="term" value="P:RNA 3'-end processing"/>
    <property type="evidence" value="ECO:0007669"/>
    <property type="project" value="TreeGrafter"/>
</dbReference>
<dbReference type="Proteomes" id="UP000629468">
    <property type="component" value="Unassembled WGS sequence"/>
</dbReference>
<keyword evidence="3" id="KW-0479">Metal-binding</keyword>
<organism evidence="8 9">
    <name type="scientific">Agaricus bisporus var. burnettii</name>
    <dbReference type="NCBI Taxonomy" id="192524"/>
    <lineage>
        <taxon>Eukaryota</taxon>
        <taxon>Fungi</taxon>
        <taxon>Dikarya</taxon>
        <taxon>Basidiomycota</taxon>
        <taxon>Agaricomycotina</taxon>
        <taxon>Agaricomycetes</taxon>
        <taxon>Agaricomycetidae</taxon>
        <taxon>Agaricales</taxon>
        <taxon>Agaricineae</taxon>
        <taxon>Agaricaceae</taxon>
        <taxon>Agaricus</taxon>
    </lineage>
</organism>
<dbReference type="GO" id="GO:1990817">
    <property type="term" value="F:poly(A) RNA polymerase activity"/>
    <property type="evidence" value="ECO:0007669"/>
    <property type="project" value="UniProtKB-EC"/>
</dbReference>
<dbReference type="FunFam" id="1.10.1410.10:FF:000003">
    <property type="entry name" value="non-canonical poly(A) RNA polymerase PAPD7"/>
    <property type="match status" value="1"/>
</dbReference>
<dbReference type="GO" id="GO:0031499">
    <property type="term" value="C:TRAMP complex"/>
    <property type="evidence" value="ECO:0007669"/>
    <property type="project" value="TreeGrafter"/>
</dbReference>
<feature type="compositionally biased region" description="Basic and acidic residues" evidence="5">
    <location>
        <begin position="629"/>
        <end position="646"/>
    </location>
</feature>
<dbReference type="GO" id="GO:0043634">
    <property type="term" value="P:polyadenylation-dependent ncRNA catabolic process"/>
    <property type="evidence" value="ECO:0007669"/>
    <property type="project" value="TreeGrafter"/>
</dbReference>
<evidence type="ECO:0000259" key="7">
    <source>
        <dbReference type="Pfam" id="PF22600"/>
    </source>
</evidence>
<dbReference type="EMBL" id="JABXXO010000004">
    <property type="protein sequence ID" value="KAF7778985.1"/>
    <property type="molecule type" value="Genomic_DNA"/>
</dbReference>
<dbReference type="PANTHER" id="PTHR23092">
    <property type="entry name" value="POLY(A) RNA POLYMERASE"/>
    <property type="match status" value="1"/>
</dbReference>
<feature type="region of interest" description="Disordered" evidence="5">
    <location>
        <begin position="593"/>
        <end position="723"/>
    </location>
</feature>
<reference evidence="8 9" key="1">
    <citation type="journal article" name="Sci. Rep.">
        <title>Telomere-to-telomere assembled and centromere annotated genomes of the two main subspecies of the button mushroom Agaricus bisporus reveal especially polymorphic chromosome ends.</title>
        <authorList>
            <person name="Sonnenberg A.S.M."/>
            <person name="Sedaghat-Telgerd N."/>
            <person name="Lavrijssen B."/>
            <person name="Ohm R.A."/>
            <person name="Hendrickx P.M."/>
            <person name="Scholtmeijer K."/>
            <person name="Baars J.J.P."/>
            <person name="van Peer A."/>
        </authorList>
    </citation>
    <scope>NUCLEOTIDE SEQUENCE [LARGE SCALE GENOMIC DNA]</scope>
    <source>
        <strain evidence="8 9">H119_p4</strain>
    </source>
</reference>
<dbReference type="InterPro" id="IPR043519">
    <property type="entry name" value="NT_sf"/>
</dbReference>
<feature type="domain" description="PAP-associated" evidence="6">
    <location>
        <begin position="432"/>
        <end position="490"/>
    </location>
</feature>
<dbReference type="Gene3D" id="1.10.1410.10">
    <property type="match status" value="1"/>
</dbReference>
<evidence type="ECO:0000259" key="6">
    <source>
        <dbReference type="Pfam" id="PF03828"/>
    </source>
</evidence>
<keyword evidence="4" id="KW-0460">Magnesium</keyword>
<sequence length="723" mass="81009">MAHPPSLLTRLGSLRYDSSTPSTQDNSDNERKKKKRKRKNPLTVMNPPAAAETPTHEETNSVITSSQSKRENKVGPAASTSLPTATTSAGPAMPPATRPSPPPPTPSSSATLSTSSNNPAIYQPLDPTAEYIALGDSDDDEREDVRNEGYLERKSEKARGKEPVREPSPRYERDWDRGKPGRRRSRERGRKRTHDAIDYDDGFANKKQRLDAASRKAPWIYDVDWDSCRNVSEMLHKEVEAFTKWMAPTPIEDEIRELTVQMISRAITTSFSGSKVFPFGSYETKLYLPSGDIDLVIVSDSMAYSNKSSVLHSLASVLRRAGIASNVTVIAKAKVPIVKFVTIHGRFNVDISINQTNGIVGGQVIKGFLQDLVTGGLALRSLVLITKLFLSQRSMNEVFTGGLGSYSIVCLAISFLQMHPKIRRGEIDPEKNLGVLVMEFFELYGCHFNYDEVGISVRDGGTYFNKRMRGWYNPDKRAGLCIEDPVDPTNDISSGSFGFAKVRTTFAGAHGILTSTAYNRATYLDAKRKHQIFSLRKEFHPEDVSILSSVMGVTQETINHRRLVEEVYDKRVLHNILHVQPKAQIIVDGLERERQQKNRRARSPGPPPAKKYSPWQDIDGEDASGSYDRTPRRNDYDPEESGKYDIGRPPPKKRRRRDTEDDQHTVFIDVTSGSDDEVVEVKTREFGRGSKKGGSRPLSSEEREKRRDYWLSKASIPEVEDSG</sequence>
<evidence type="ECO:0000256" key="1">
    <source>
        <dbReference type="ARBA" id="ARBA00008593"/>
    </source>
</evidence>
<feature type="compositionally biased region" description="Low complexity" evidence="5">
    <location>
        <begin position="107"/>
        <end position="120"/>
    </location>
</feature>
<dbReference type="SUPFAM" id="SSF81301">
    <property type="entry name" value="Nucleotidyltransferase"/>
    <property type="match status" value="1"/>
</dbReference>
<feature type="compositionally biased region" description="Basic residues" evidence="5">
    <location>
        <begin position="180"/>
        <end position="193"/>
    </location>
</feature>
<dbReference type="Gene3D" id="3.30.460.10">
    <property type="entry name" value="Beta Polymerase, domain 2"/>
    <property type="match status" value="1"/>
</dbReference>
<dbReference type="GO" id="GO:0003729">
    <property type="term" value="F:mRNA binding"/>
    <property type="evidence" value="ECO:0007669"/>
    <property type="project" value="TreeGrafter"/>
</dbReference>
<evidence type="ECO:0000313" key="9">
    <source>
        <dbReference type="Proteomes" id="UP000629468"/>
    </source>
</evidence>
<accession>A0A8H7KIV1</accession>
<feature type="compositionally biased region" description="Pro residues" evidence="5">
    <location>
        <begin position="92"/>
        <end position="106"/>
    </location>
</feature>
<dbReference type="CDD" id="cd05402">
    <property type="entry name" value="NT_PAP_TUTase"/>
    <property type="match status" value="1"/>
</dbReference>
<evidence type="ECO:0000256" key="3">
    <source>
        <dbReference type="ARBA" id="ARBA00022723"/>
    </source>
</evidence>
<dbReference type="GO" id="GO:0046872">
    <property type="term" value="F:metal ion binding"/>
    <property type="evidence" value="ECO:0007669"/>
    <property type="project" value="UniProtKB-KW"/>
</dbReference>
<dbReference type="InterPro" id="IPR045862">
    <property type="entry name" value="Trf4-like"/>
</dbReference>
<dbReference type="AlphaFoldDB" id="A0A8H7KIV1"/>
<protein>
    <recommendedName>
        <fullName evidence="2">polynucleotide adenylyltransferase</fullName>
        <ecNumber evidence="2">2.7.7.19</ecNumber>
    </recommendedName>
</protein>
<comment type="caution">
    <text evidence="8">The sequence shown here is derived from an EMBL/GenBank/DDBJ whole genome shotgun (WGS) entry which is preliminary data.</text>
</comment>
<evidence type="ECO:0000313" key="8">
    <source>
        <dbReference type="EMBL" id="KAF7778985.1"/>
    </source>
</evidence>
<feature type="compositionally biased region" description="Polar residues" evidence="5">
    <location>
        <begin position="16"/>
        <end position="26"/>
    </location>
</feature>